<feature type="region of interest" description="Disordered" evidence="2">
    <location>
        <begin position="1"/>
        <end position="20"/>
    </location>
</feature>
<gene>
    <name evidence="3" type="ORF">OESDEN_05511</name>
</gene>
<keyword evidence="1" id="KW-0175">Coiled coil</keyword>
<feature type="coiled-coil region" evidence="1">
    <location>
        <begin position="74"/>
        <end position="101"/>
    </location>
</feature>
<feature type="compositionally biased region" description="Basic and acidic residues" evidence="2">
    <location>
        <begin position="1"/>
        <end position="15"/>
    </location>
</feature>
<evidence type="ECO:0000256" key="1">
    <source>
        <dbReference type="SAM" id="Coils"/>
    </source>
</evidence>
<proteinExistence type="predicted"/>
<protein>
    <submittedName>
        <fullName evidence="3">Uncharacterized protein</fullName>
    </submittedName>
</protein>
<reference evidence="3 4" key="1">
    <citation type="submission" date="2014-03" db="EMBL/GenBank/DDBJ databases">
        <title>Draft genome of the hookworm Oesophagostomum dentatum.</title>
        <authorList>
            <person name="Mitreva M."/>
        </authorList>
    </citation>
    <scope>NUCLEOTIDE SEQUENCE [LARGE SCALE GENOMIC DNA]</scope>
    <source>
        <strain evidence="3 4">OD-Hann</strain>
    </source>
</reference>
<dbReference type="Proteomes" id="UP000053660">
    <property type="component" value="Unassembled WGS sequence"/>
</dbReference>
<keyword evidence="4" id="KW-1185">Reference proteome</keyword>
<name>A0A0B1TFG5_OESDE</name>
<dbReference type="OrthoDB" id="5869603at2759"/>
<evidence type="ECO:0000313" key="3">
    <source>
        <dbReference type="EMBL" id="KHJ94557.1"/>
    </source>
</evidence>
<evidence type="ECO:0000256" key="2">
    <source>
        <dbReference type="SAM" id="MobiDB-lite"/>
    </source>
</evidence>
<dbReference type="AlphaFoldDB" id="A0A0B1TFG5"/>
<accession>A0A0B1TFG5</accession>
<evidence type="ECO:0000313" key="4">
    <source>
        <dbReference type="Proteomes" id="UP000053660"/>
    </source>
</evidence>
<dbReference type="EMBL" id="KN550285">
    <property type="protein sequence ID" value="KHJ94557.1"/>
    <property type="molecule type" value="Genomic_DNA"/>
</dbReference>
<organism evidence="3 4">
    <name type="scientific">Oesophagostomum dentatum</name>
    <name type="common">Nodular worm</name>
    <dbReference type="NCBI Taxonomy" id="61180"/>
    <lineage>
        <taxon>Eukaryota</taxon>
        <taxon>Metazoa</taxon>
        <taxon>Ecdysozoa</taxon>
        <taxon>Nematoda</taxon>
        <taxon>Chromadorea</taxon>
        <taxon>Rhabditida</taxon>
        <taxon>Rhabditina</taxon>
        <taxon>Rhabditomorpha</taxon>
        <taxon>Strongyloidea</taxon>
        <taxon>Strongylidae</taxon>
        <taxon>Oesophagostomum</taxon>
    </lineage>
</organism>
<sequence length="208" mass="23115">MLQKMKCDDAKKESPEVSEQLDPSVYIRQGLFGGGQDIFGQRQVGTLVPVNFAFTCKCTSKVPNANAPPPMDANQAAQQQIQQLQEQVRRQQEVINRANQQRTGIEQFTQMIQLANTMDCSCATDDLAVHDRFRQPFGVMEMGSVREHGIPALSLAGYPGQFRSEGFRSIGGGQLIETPAMDYGRIQGVPLTVPFQSRLQPIAKHRLH</sequence>